<dbReference type="Gene3D" id="2.60.40.10">
    <property type="entry name" value="Immunoglobulins"/>
    <property type="match status" value="1"/>
</dbReference>
<evidence type="ECO:0000313" key="3">
    <source>
        <dbReference type="EMBL" id="QDT54369.1"/>
    </source>
</evidence>
<dbReference type="SUPFAM" id="SSF49373">
    <property type="entry name" value="Invasin/intimin cell-adhesion fragments"/>
    <property type="match status" value="1"/>
</dbReference>
<protein>
    <submittedName>
        <fullName evidence="3">Bacterial Ig-like domain (Group 1)</fullName>
    </submittedName>
</protein>
<dbReference type="RefSeq" id="WP_145030230.1">
    <property type="nucleotide sequence ID" value="NZ_CP036271.1"/>
</dbReference>
<organism evidence="3 4">
    <name type="scientific">Caulifigura coniformis</name>
    <dbReference type="NCBI Taxonomy" id="2527983"/>
    <lineage>
        <taxon>Bacteria</taxon>
        <taxon>Pseudomonadati</taxon>
        <taxon>Planctomycetota</taxon>
        <taxon>Planctomycetia</taxon>
        <taxon>Planctomycetales</taxon>
        <taxon>Planctomycetaceae</taxon>
        <taxon>Caulifigura</taxon>
    </lineage>
</organism>
<dbReference type="KEGG" id="ccos:Pan44_24020"/>
<evidence type="ECO:0000256" key="2">
    <source>
        <dbReference type="SAM" id="SignalP"/>
    </source>
</evidence>
<dbReference type="AlphaFoldDB" id="A0A517SE15"/>
<feature type="region of interest" description="Disordered" evidence="1">
    <location>
        <begin position="115"/>
        <end position="143"/>
    </location>
</feature>
<accession>A0A517SE15</accession>
<reference evidence="3 4" key="1">
    <citation type="submission" date="2019-02" db="EMBL/GenBank/DDBJ databases">
        <title>Deep-cultivation of Planctomycetes and their phenomic and genomic characterization uncovers novel biology.</title>
        <authorList>
            <person name="Wiegand S."/>
            <person name="Jogler M."/>
            <person name="Boedeker C."/>
            <person name="Pinto D."/>
            <person name="Vollmers J."/>
            <person name="Rivas-Marin E."/>
            <person name="Kohn T."/>
            <person name="Peeters S.H."/>
            <person name="Heuer A."/>
            <person name="Rast P."/>
            <person name="Oberbeckmann S."/>
            <person name="Bunk B."/>
            <person name="Jeske O."/>
            <person name="Meyerdierks A."/>
            <person name="Storesund J.E."/>
            <person name="Kallscheuer N."/>
            <person name="Luecker S."/>
            <person name="Lage O.M."/>
            <person name="Pohl T."/>
            <person name="Merkel B.J."/>
            <person name="Hornburger P."/>
            <person name="Mueller R.-W."/>
            <person name="Bruemmer F."/>
            <person name="Labrenz M."/>
            <person name="Spormann A.M."/>
            <person name="Op den Camp H."/>
            <person name="Overmann J."/>
            <person name="Amann R."/>
            <person name="Jetten M.S.M."/>
            <person name="Mascher T."/>
            <person name="Medema M.H."/>
            <person name="Devos D.P."/>
            <person name="Kaster A.-K."/>
            <person name="Ovreas L."/>
            <person name="Rohde M."/>
            <person name="Galperin M.Y."/>
            <person name="Jogler C."/>
        </authorList>
    </citation>
    <scope>NUCLEOTIDE SEQUENCE [LARGE SCALE GENOMIC DNA]</scope>
    <source>
        <strain evidence="3 4">Pan44</strain>
    </source>
</reference>
<proteinExistence type="predicted"/>
<dbReference type="OrthoDB" id="289014at2"/>
<dbReference type="InParanoid" id="A0A517SE15"/>
<dbReference type="Proteomes" id="UP000315700">
    <property type="component" value="Chromosome"/>
</dbReference>
<name>A0A517SE15_9PLAN</name>
<dbReference type="InterPro" id="IPR013783">
    <property type="entry name" value="Ig-like_fold"/>
</dbReference>
<evidence type="ECO:0000313" key="4">
    <source>
        <dbReference type="Proteomes" id="UP000315700"/>
    </source>
</evidence>
<dbReference type="InterPro" id="IPR008964">
    <property type="entry name" value="Invasin/intimin_cell_adhesion"/>
</dbReference>
<dbReference type="PROSITE" id="PS51257">
    <property type="entry name" value="PROKAR_LIPOPROTEIN"/>
    <property type="match status" value="1"/>
</dbReference>
<sequence precursor="true">MQIAKCRLISAVALALLAGCGSAETGPELVEVTGTVTMDGKPLENALVYFVPESGGMSSGMTDASGKFTLMYRGKTEGAVPGMSTVKVTKSDGEAGAELIPGVFNTASVIKRDVAKPGPNDFTIDLDKEKADARANRDRKPQA</sequence>
<feature type="chain" id="PRO_5021745887" evidence="2">
    <location>
        <begin position="24"/>
        <end position="143"/>
    </location>
</feature>
<keyword evidence="2" id="KW-0732">Signal</keyword>
<dbReference type="EMBL" id="CP036271">
    <property type="protein sequence ID" value="QDT54369.1"/>
    <property type="molecule type" value="Genomic_DNA"/>
</dbReference>
<feature type="signal peptide" evidence="2">
    <location>
        <begin position="1"/>
        <end position="23"/>
    </location>
</feature>
<keyword evidence="4" id="KW-1185">Reference proteome</keyword>
<evidence type="ECO:0000256" key="1">
    <source>
        <dbReference type="SAM" id="MobiDB-lite"/>
    </source>
</evidence>
<feature type="compositionally biased region" description="Basic and acidic residues" evidence="1">
    <location>
        <begin position="125"/>
        <end position="143"/>
    </location>
</feature>
<gene>
    <name evidence="3" type="ORF">Pan44_24020</name>
</gene>